<comment type="pathway">
    <text evidence="1 5">Purine metabolism; purine nucleoside salvage.</text>
</comment>
<evidence type="ECO:0000256" key="2">
    <source>
        <dbReference type="ARBA" id="ARBA00006751"/>
    </source>
</evidence>
<dbReference type="CDD" id="cd09009">
    <property type="entry name" value="PNP-EcPNPII_like"/>
    <property type="match status" value="1"/>
</dbReference>
<comment type="similarity">
    <text evidence="2 5">Belongs to the PNP/MTAP phosphorylase family.</text>
</comment>
<evidence type="ECO:0000313" key="8">
    <source>
        <dbReference type="Proteomes" id="UP000315017"/>
    </source>
</evidence>
<dbReference type="KEGG" id="aagg:ETAA8_44340"/>
<evidence type="ECO:0000313" key="7">
    <source>
        <dbReference type="EMBL" id="QDU29325.1"/>
    </source>
</evidence>
<dbReference type="PIRSF" id="PIRSF000477">
    <property type="entry name" value="PurNPase"/>
    <property type="match status" value="1"/>
</dbReference>
<dbReference type="InterPro" id="IPR000845">
    <property type="entry name" value="Nucleoside_phosphorylase_d"/>
</dbReference>
<proteinExistence type="inferred from homology"/>
<dbReference type="Gene3D" id="3.40.50.1580">
    <property type="entry name" value="Nucleoside phosphorylase domain"/>
    <property type="match status" value="1"/>
</dbReference>
<sequence>MLQDALAVVRARWTCTPEVAIILGTGLGDLADEIAAEQIIPYREIPHFPHSTALAHKGNFICGRIDDVPVIVMQGRCHLYEGYPVEQATLPVRVMQSLGAKTLIVSNAAGGVNPLFEVGDVMIIEDHIQLMFLEGLAPFSTGQTDRMPRVQARLYCPKLVDAGLKAARELGFACQRGVYVAVTGPSYETRAEYRMFRRMGDVVGMSTVPEVLVAASCGLRVFGISTVTNIARPDAIVREEVDAEHVVKVAQKVQHKVRALVHGVLAAIRDEGLAN</sequence>
<name>A0A517YGH1_9BACT</name>
<organism evidence="7 8">
    <name type="scientific">Anatilimnocola aggregata</name>
    <dbReference type="NCBI Taxonomy" id="2528021"/>
    <lineage>
        <taxon>Bacteria</taxon>
        <taxon>Pseudomonadati</taxon>
        <taxon>Planctomycetota</taxon>
        <taxon>Planctomycetia</taxon>
        <taxon>Pirellulales</taxon>
        <taxon>Pirellulaceae</taxon>
        <taxon>Anatilimnocola</taxon>
    </lineage>
</organism>
<keyword evidence="4 5" id="KW-0808">Transferase</keyword>
<dbReference type="EMBL" id="CP036274">
    <property type="protein sequence ID" value="QDU29325.1"/>
    <property type="molecule type" value="Genomic_DNA"/>
</dbReference>
<comment type="function">
    <text evidence="5">The purine nucleoside phosphorylases catalyze the phosphorolytic breakdown of the N-glycosidic bond in the beta-(deoxy)ribonucleoside molecules, with the formation of the corresponding free purine bases and pentose-1-phosphate.</text>
</comment>
<evidence type="ECO:0000256" key="1">
    <source>
        <dbReference type="ARBA" id="ARBA00005058"/>
    </source>
</evidence>
<dbReference type="EC" id="2.4.2.1" evidence="5"/>
<dbReference type="PANTHER" id="PTHR11904:SF9">
    <property type="entry name" value="PURINE NUCLEOSIDE PHOSPHORYLASE-RELATED"/>
    <property type="match status" value="1"/>
</dbReference>
<dbReference type="InterPro" id="IPR011268">
    <property type="entry name" value="Purine_phosphorylase"/>
</dbReference>
<dbReference type="NCBIfam" id="NF006054">
    <property type="entry name" value="PRK08202.1"/>
    <property type="match status" value="1"/>
</dbReference>
<dbReference type="NCBIfam" id="TIGR01697">
    <property type="entry name" value="PNPH-PUNA-XAPA"/>
    <property type="match status" value="1"/>
</dbReference>
<dbReference type="InterPro" id="IPR035994">
    <property type="entry name" value="Nucleoside_phosphorylase_sf"/>
</dbReference>
<dbReference type="SUPFAM" id="SSF53167">
    <property type="entry name" value="Purine and uridine phosphorylases"/>
    <property type="match status" value="1"/>
</dbReference>
<evidence type="ECO:0000256" key="4">
    <source>
        <dbReference type="ARBA" id="ARBA00022679"/>
    </source>
</evidence>
<dbReference type="GO" id="GO:0009116">
    <property type="term" value="P:nucleoside metabolic process"/>
    <property type="evidence" value="ECO:0007669"/>
    <property type="project" value="InterPro"/>
</dbReference>
<dbReference type="Pfam" id="PF01048">
    <property type="entry name" value="PNP_UDP_1"/>
    <property type="match status" value="1"/>
</dbReference>
<dbReference type="PROSITE" id="PS01240">
    <property type="entry name" value="PNP_MTAP_2"/>
    <property type="match status" value="1"/>
</dbReference>
<dbReference type="UniPathway" id="UPA00606"/>
<dbReference type="Proteomes" id="UP000315017">
    <property type="component" value="Chromosome"/>
</dbReference>
<evidence type="ECO:0000256" key="3">
    <source>
        <dbReference type="ARBA" id="ARBA00022676"/>
    </source>
</evidence>
<reference evidence="7 8" key="1">
    <citation type="submission" date="2019-02" db="EMBL/GenBank/DDBJ databases">
        <title>Deep-cultivation of Planctomycetes and their phenomic and genomic characterization uncovers novel biology.</title>
        <authorList>
            <person name="Wiegand S."/>
            <person name="Jogler M."/>
            <person name="Boedeker C."/>
            <person name="Pinto D."/>
            <person name="Vollmers J."/>
            <person name="Rivas-Marin E."/>
            <person name="Kohn T."/>
            <person name="Peeters S.H."/>
            <person name="Heuer A."/>
            <person name="Rast P."/>
            <person name="Oberbeckmann S."/>
            <person name="Bunk B."/>
            <person name="Jeske O."/>
            <person name="Meyerdierks A."/>
            <person name="Storesund J.E."/>
            <person name="Kallscheuer N."/>
            <person name="Luecker S."/>
            <person name="Lage O.M."/>
            <person name="Pohl T."/>
            <person name="Merkel B.J."/>
            <person name="Hornburger P."/>
            <person name="Mueller R.-W."/>
            <person name="Bruemmer F."/>
            <person name="Labrenz M."/>
            <person name="Spormann A.M."/>
            <person name="Op den Camp H."/>
            <person name="Overmann J."/>
            <person name="Amann R."/>
            <person name="Jetten M.S.M."/>
            <person name="Mascher T."/>
            <person name="Medema M.H."/>
            <person name="Devos D.P."/>
            <person name="Kaster A.-K."/>
            <person name="Ovreas L."/>
            <person name="Rohde M."/>
            <person name="Galperin M.Y."/>
            <person name="Jogler C."/>
        </authorList>
    </citation>
    <scope>NUCLEOTIDE SEQUENCE [LARGE SCALE GENOMIC DNA]</scope>
    <source>
        <strain evidence="7 8">ETA_A8</strain>
    </source>
</reference>
<keyword evidence="3 5" id="KW-0328">Glycosyltransferase</keyword>
<keyword evidence="8" id="KW-1185">Reference proteome</keyword>
<dbReference type="InterPro" id="IPR018099">
    <property type="entry name" value="Purine_phosphorylase-2_CS"/>
</dbReference>
<dbReference type="PANTHER" id="PTHR11904">
    <property type="entry name" value="METHYLTHIOADENOSINE/PURINE NUCLEOSIDE PHOSPHORYLASE"/>
    <property type="match status" value="1"/>
</dbReference>
<evidence type="ECO:0000256" key="5">
    <source>
        <dbReference type="PIRNR" id="PIRNR000477"/>
    </source>
</evidence>
<dbReference type="GO" id="GO:0004731">
    <property type="term" value="F:purine-nucleoside phosphorylase activity"/>
    <property type="evidence" value="ECO:0007669"/>
    <property type="project" value="UniProtKB-EC"/>
</dbReference>
<dbReference type="GO" id="GO:0005737">
    <property type="term" value="C:cytoplasm"/>
    <property type="evidence" value="ECO:0007669"/>
    <property type="project" value="TreeGrafter"/>
</dbReference>
<feature type="domain" description="Nucleoside phosphorylase" evidence="6">
    <location>
        <begin position="19"/>
        <end position="265"/>
    </location>
</feature>
<accession>A0A517YGH1</accession>
<gene>
    <name evidence="7" type="primary">punA_1</name>
    <name evidence="7" type="ORF">ETAA8_44340</name>
</gene>
<evidence type="ECO:0000259" key="6">
    <source>
        <dbReference type="Pfam" id="PF01048"/>
    </source>
</evidence>
<dbReference type="AlphaFoldDB" id="A0A517YGH1"/>
<protein>
    <recommendedName>
        <fullName evidence="5">Purine nucleoside phosphorylase</fullName>
        <ecNumber evidence="5">2.4.2.1</ecNumber>
    </recommendedName>
    <alternativeName>
        <fullName evidence="5">Inosine-guanosine phosphorylase</fullName>
    </alternativeName>
</protein>